<dbReference type="OrthoDB" id="2756263at2759"/>
<organism evidence="1 2">
    <name type="scientific">Cyclocybe aegerita</name>
    <name type="common">Black poplar mushroom</name>
    <name type="synonym">Agrocybe aegerita</name>
    <dbReference type="NCBI Taxonomy" id="1973307"/>
    <lineage>
        <taxon>Eukaryota</taxon>
        <taxon>Fungi</taxon>
        <taxon>Dikarya</taxon>
        <taxon>Basidiomycota</taxon>
        <taxon>Agaricomycotina</taxon>
        <taxon>Agaricomycetes</taxon>
        <taxon>Agaricomycetidae</taxon>
        <taxon>Agaricales</taxon>
        <taxon>Agaricineae</taxon>
        <taxon>Bolbitiaceae</taxon>
        <taxon>Cyclocybe</taxon>
    </lineage>
</organism>
<dbReference type="EMBL" id="CACVBS010000089">
    <property type="protein sequence ID" value="CAA7270281.1"/>
    <property type="molecule type" value="Genomic_DNA"/>
</dbReference>
<evidence type="ECO:0000313" key="1">
    <source>
        <dbReference type="EMBL" id="CAA7270281.1"/>
    </source>
</evidence>
<evidence type="ECO:0000313" key="2">
    <source>
        <dbReference type="Proteomes" id="UP000467700"/>
    </source>
</evidence>
<comment type="caution">
    <text evidence="1">The sequence shown here is derived from an EMBL/GenBank/DDBJ whole genome shotgun (WGS) entry which is preliminary data.</text>
</comment>
<dbReference type="AlphaFoldDB" id="A0A8S0Y005"/>
<accession>A0A8S0Y005</accession>
<gene>
    <name evidence="1" type="ORF">AAE3_LOCUS12516</name>
</gene>
<protein>
    <submittedName>
        <fullName evidence="1">Uncharacterized protein</fullName>
    </submittedName>
</protein>
<reference evidence="1 2" key="1">
    <citation type="submission" date="2020-01" db="EMBL/GenBank/DDBJ databases">
        <authorList>
            <person name="Gupta K D."/>
        </authorList>
    </citation>
    <scope>NUCLEOTIDE SEQUENCE [LARGE SCALE GENOMIC DNA]</scope>
</reference>
<name>A0A8S0Y005_CYCAE</name>
<keyword evidence="2" id="KW-1185">Reference proteome</keyword>
<sequence length="116" mass="13130">MVLIVRYPPSEAPREPSGRPPSSAYLEAHGTSRETMHSAADVLWGTQPVPSLPMGYLTKLERGIPYINIEFNFFRRHFETLLVRNAAWAALCARGYVYGKLMAKTTEERLSFLDVD</sequence>
<dbReference type="Proteomes" id="UP000467700">
    <property type="component" value="Unassembled WGS sequence"/>
</dbReference>
<proteinExistence type="predicted"/>